<keyword evidence="1" id="KW-0677">Repeat</keyword>
<feature type="region of interest" description="Disordered" evidence="4">
    <location>
        <begin position="1054"/>
        <end position="1099"/>
    </location>
</feature>
<dbReference type="STRING" id="1202772.A0A1V9ZMK1"/>
<protein>
    <recommendedName>
        <fullName evidence="5">PTM/DIR17-like Tudor domain-containing protein</fullName>
    </recommendedName>
</protein>
<feature type="compositionally biased region" description="Polar residues" evidence="4">
    <location>
        <begin position="1069"/>
        <end position="1080"/>
    </location>
</feature>
<feature type="repeat" description="ANK" evidence="3">
    <location>
        <begin position="624"/>
        <end position="656"/>
    </location>
</feature>
<feature type="repeat" description="ANK" evidence="3">
    <location>
        <begin position="550"/>
        <end position="582"/>
    </location>
</feature>
<dbReference type="AlphaFoldDB" id="A0A1V9ZMK1"/>
<dbReference type="PANTHER" id="PTHR24186">
    <property type="entry name" value="PROTEIN PHOSPHATASE 1 REGULATORY SUBUNIT"/>
    <property type="match status" value="1"/>
</dbReference>
<name>A0A1V9ZMK1_ACHHY</name>
<keyword evidence="7" id="KW-1185">Reference proteome</keyword>
<accession>A0A1V9ZMK1</accession>
<evidence type="ECO:0000313" key="6">
    <source>
        <dbReference type="EMBL" id="OQR99212.1"/>
    </source>
</evidence>
<evidence type="ECO:0000256" key="4">
    <source>
        <dbReference type="SAM" id="MobiDB-lite"/>
    </source>
</evidence>
<dbReference type="Pfam" id="PF00023">
    <property type="entry name" value="Ank"/>
    <property type="match status" value="1"/>
</dbReference>
<dbReference type="PROSITE" id="PS50088">
    <property type="entry name" value="ANK_REPEAT"/>
    <property type="match status" value="2"/>
</dbReference>
<dbReference type="Proteomes" id="UP000243579">
    <property type="component" value="Unassembled WGS sequence"/>
</dbReference>
<feature type="compositionally biased region" description="Low complexity" evidence="4">
    <location>
        <begin position="1085"/>
        <end position="1099"/>
    </location>
</feature>
<dbReference type="PANTHER" id="PTHR24186:SF50">
    <property type="entry name" value="ANKYRIN REPEAT-CONTAINING PROTEIN ITN1-LIKE ISOFORM X1"/>
    <property type="match status" value="1"/>
</dbReference>
<dbReference type="InterPro" id="IPR036770">
    <property type="entry name" value="Ankyrin_rpt-contain_sf"/>
</dbReference>
<dbReference type="InterPro" id="IPR047365">
    <property type="entry name" value="Tudor_AtPTM-like"/>
</dbReference>
<dbReference type="EMBL" id="JNBR01000073">
    <property type="protein sequence ID" value="OQR99212.1"/>
    <property type="molecule type" value="Genomic_DNA"/>
</dbReference>
<dbReference type="Pfam" id="PF21743">
    <property type="entry name" value="PTM_DIR17_Tudor"/>
    <property type="match status" value="1"/>
</dbReference>
<evidence type="ECO:0000313" key="7">
    <source>
        <dbReference type="Proteomes" id="UP000243579"/>
    </source>
</evidence>
<evidence type="ECO:0000256" key="2">
    <source>
        <dbReference type="ARBA" id="ARBA00023043"/>
    </source>
</evidence>
<organism evidence="6 7">
    <name type="scientific">Achlya hypogyna</name>
    <name type="common">Oomycete</name>
    <name type="synonym">Protoachlya hypogyna</name>
    <dbReference type="NCBI Taxonomy" id="1202772"/>
    <lineage>
        <taxon>Eukaryota</taxon>
        <taxon>Sar</taxon>
        <taxon>Stramenopiles</taxon>
        <taxon>Oomycota</taxon>
        <taxon>Saprolegniomycetes</taxon>
        <taxon>Saprolegniales</taxon>
        <taxon>Achlyaceae</taxon>
        <taxon>Achlya</taxon>
    </lineage>
</organism>
<evidence type="ECO:0000259" key="5">
    <source>
        <dbReference type="Pfam" id="PF21743"/>
    </source>
</evidence>
<evidence type="ECO:0000256" key="1">
    <source>
        <dbReference type="ARBA" id="ARBA00022737"/>
    </source>
</evidence>
<reference evidence="6 7" key="1">
    <citation type="journal article" date="2014" name="Genome Biol. Evol.">
        <title>The secreted proteins of Achlya hypogyna and Thraustotheca clavata identify the ancestral oomycete secretome and reveal gene acquisitions by horizontal gene transfer.</title>
        <authorList>
            <person name="Misner I."/>
            <person name="Blouin N."/>
            <person name="Leonard G."/>
            <person name="Richards T.A."/>
            <person name="Lane C.E."/>
        </authorList>
    </citation>
    <scope>NUCLEOTIDE SEQUENCE [LARGE SCALE GENOMIC DNA]</scope>
    <source>
        <strain evidence="6 7">ATCC 48635</strain>
    </source>
</reference>
<keyword evidence="2 3" id="KW-0040">ANK repeat</keyword>
<dbReference type="Gene3D" id="1.25.40.20">
    <property type="entry name" value="Ankyrin repeat-containing domain"/>
    <property type="match status" value="3"/>
</dbReference>
<feature type="domain" description="PTM/DIR17-like Tudor" evidence="5">
    <location>
        <begin position="1114"/>
        <end position="1166"/>
    </location>
</feature>
<proteinExistence type="predicted"/>
<dbReference type="GO" id="GO:0005886">
    <property type="term" value="C:plasma membrane"/>
    <property type="evidence" value="ECO:0007669"/>
    <property type="project" value="TreeGrafter"/>
</dbReference>
<dbReference type="InterPro" id="IPR002110">
    <property type="entry name" value="Ankyrin_rpt"/>
</dbReference>
<gene>
    <name evidence="6" type="ORF">ACHHYP_07210</name>
</gene>
<sequence length="1247" mass="133400">MSRKYAIFEAVRSGDVRVLHEQLVAAPACVHERSITGMLPYEVAVDCHRWDLVLALLRVDANQIAPPKKVSLLQQAITRSLPEAQIIELVLAAPTTICAPNPSTFLGTIEYPIHAVIAAGFGDAVVTILRQCPDQLSVRDNDGNSIAHLVCQNTALHPGVVDAIAELQPTLLRASCTNDDGQTPLHVAIEAHNTSSAVFQSIRACQALAHPSICLARDHQGCLPLHVALVEHDWPAVDLLASWCPEAVSIPDPIGDLPLHVAAAHRRWDLVLLLVKFAPSTASQRDRLGRSMLEVALGSQAWPCAKILVGLEESHLAAYDIDSVVQHQQWDLAAMLLYAMTGPLANPAHTMYLSSKYGAPSFIVAAVASMAPGVRILDSGRPLDVALKHQHWDTAACLLSLHLPAARQKNAARLLPLQVATAQDAPAWLLEKLADAYPSAALCLDAKGNPLVHVMCQRQRWPCVDALLTAAPRAVDKRDGQGYTVLERAIQMVAPVAVVLRVFTAAPFTCTRDGIWCLGAVLDHYALSFKGADLEVLAKAVASQAFRDAQGNSALHLAVASGNVLFCRALLQHATDIFGANAAGASPHALALQASSLELRRLFEPLDGTAGGAPAHWLATRDCDGKAPLDHAIAAGLLRVVQWMLQKGAEPPVPTQVVDASSDVPLPTQAAIGVELAAAHHGRLVLHGRYLLSPADCDATEVLAARGLDLASGAYVRVLGYESADKCKVDCAAIQTAQRHSLRIAGIVDAFCERGVYYAILQAGGASLPTWLTSERSTYERRQVAEAVCRSVYDLHVRAQHVALALSTSSFEETGPGDFKFVDVLQCAAVGAVVSPAAVLGALGDPKNLRFLSPRLAASLLPVPMADDMETCLTVELEDNLWSLGVVLFELWSSEPWLGTACFGIYESAHQVSAQTLPDAEAKVLAQGFPGPMQQVVLLLFAATHSISDVLKLDYFSAPRQEPVATLEPPPPSAFQPWSPPELVALALESHRQQFSSVVQQQADHAKIVAKAEKKLQRLHCDVAAAIDVKAHALESKLSHMQAQLEAIQIPAAPSPVAQPPMSHLDPVPSQTTLATSKSNGLVVASDAPSPATPEAAAPTSIEEAVCASYLNQRVRKAFDDGNVYHGTITALRYVGSPRRANALWAIEYEDGDNEEVAAAELDDILLTPPSFPALLAPKKPKLRGHFAQTRPAVGQTVWLLDNRKLVASAVVCEPPAQLAAVSTDAEVVLHVTKYFRGTTAPRRLVP</sequence>
<dbReference type="PROSITE" id="PS50297">
    <property type="entry name" value="ANK_REP_REGION"/>
    <property type="match status" value="2"/>
</dbReference>
<dbReference type="OrthoDB" id="78453at2759"/>
<evidence type="ECO:0000256" key="3">
    <source>
        <dbReference type="PROSITE-ProRule" id="PRU00023"/>
    </source>
</evidence>
<dbReference type="SMART" id="SM00248">
    <property type="entry name" value="ANK"/>
    <property type="match status" value="6"/>
</dbReference>
<comment type="caution">
    <text evidence="6">The sequence shown here is derived from an EMBL/GenBank/DDBJ whole genome shotgun (WGS) entry which is preliminary data.</text>
</comment>
<dbReference type="SUPFAM" id="SSF48403">
    <property type="entry name" value="Ankyrin repeat"/>
    <property type="match status" value="2"/>
</dbReference>